<name>A0ABU8SIQ3_9LACO</name>
<dbReference type="RefSeq" id="WP_339959627.1">
    <property type="nucleotide sequence ID" value="NZ_JAWMWH010000001.1"/>
</dbReference>
<dbReference type="SUPFAM" id="SSF51735">
    <property type="entry name" value="NAD(P)-binding Rossmann-fold domains"/>
    <property type="match status" value="1"/>
</dbReference>
<keyword evidence="3" id="KW-0520">NAD</keyword>
<keyword evidence="8" id="KW-1185">Reference proteome</keyword>
<accession>A0ABU8SIQ3</accession>
<dbReference type="Pfam" id="PF00389">
    <property type="entry name" value="2-Hacid_dh"/>
    <property type="match status" value="1"/>
</dbReference>
<organism evidence="7 8">
    <name type="scientific">Nicoliella lavandulae</name>
    <dbReference type="NCBI Taxonomy" id="3082954"/>
    <lineage>
        <taxon>Bacteria</taxon>
        <taxon>Bacillati</taxon>
        <taxon>Bacillota</taxon>
        <taxon>Bacilli</taxon>
        <taxon>Lactobacillales</taxon>
        <taxon>Lactobacillaceae</taxon>
        <taxon>Nicoliella</taxon>
    </lineage>
</organism>
<reference evidence="7 8" key="1">
    <citation type="submission" date="2023-10" db="EMBL/GenBank/DDBJ databases">
        <title>Nicoliella lavandulae sp. nov. isolated from Lavandula angustifolia flowers.</title>
        <authorList>
            <person name="Alcantara C."/>
            <person name="Zuniga M."/>
            <person name="Landete J.M."/>
            <person name="Monedero V."/>
        </authorList>
    </citation>
    <scope>NUCLEOTIDE SEQUENCE [LARGE SCALE GENOMIC DNA]</scope>
    <source>
        <strain evidence="7 8">Es01</strain>
    </source>
</reference>
<evidence type="ECO:0000256" key="4">
    <source>
        <dbReference type="RuleBase" id="RU003719"/>
    </source>
</evidence>
<evidence type="ECO:0000256" key="2">
    <source>
        <dbReference type="ARBA" id="ARBA00023002"/>
    </source>
</evidence>
<dbReference type="EMBL" id="JAWMWH010000001">
    <property type="protein sequence ID" value="MEJ6399788.1"/>
    <property type="molecule type" value="Genomic_DNA"/>
</dbReference>
<evidence type="ECO:0000256" key="1">
    <source>
        <dbReference type="ARBA" id="ARBA00005854"/>
    </source>
</evidence>
<proteinExistence type="inferred from homology"/>
<feature type="domain" description="D-isomer specific 2-hydroxyacid dehydrogenase catalytic" evidence="5">
    <location>
        <begin position="4"/>
        <end position="329"/>
    </location>
</feature>
<dbReference type="PANTHER" id="PTHR43026">
    <property type="entry name" value="2-HYDROXYACID DEHYDROGENASE HOMOLOG 1-RELATED"/>
    <property type="match status" value="1"/>
</dbReference>
<dbReference type="InterPro" id="IPR029753">
    <property type="entry name" value="D-isomer_DH_CS"/>
</dbReference>
<gene>
    <name evidence="7" type="ORF">R4146_01110</name>
</gene>
<dbReference type="Pfam" id="PF02826">
    <property type="entry name" value="2-Hacid_dh_C"/>
    <property type="match status" value="1"/>
</dbReference>
<dbReference type="SUPFAM" id="SSF52283">
    <property type="entry name" value="Formate/glycerate dehydrogenase catalytic domain-like"/>
    <property type="match status" value="1"/>
</dbReference>
<evidence type="ECO:0000259" key="5">
    <source>
        <dbReference type="Pfam" id="PF00389"/>
    </source>
</evidence>
<dbReference type="CDD" id="cd12186">
    <property type="entry name" value="LDH"/>
    <property type="match status" value="1"/>
</dbReference>
<dbReference type="PANTHER" id="PTHR43026:SF1">
    <property type="entry name" value="2-HYDROXYACID DEHYDROGENASE HOMOLOG 1-RELATED"/>
    <property type="match status" value="1"/>
</dbReference>
<dbReference type="Proteomes" id="UP001370590">
    <property type="component" value="Unassembled WGS sequence"/>
</dbReference>
<evidence type="ECO:0000313" key="8">
    <source>
        <dbReference type="Proteomes" id="UP001370590"/>
    </source>
</evidence>
<sequence length="329" mass="36160">MKILMYGARPDELPAMNEWAKANDITVDATEEQLDLANVAKADGYDGISVLQLEPLEDPKVYEALAKIGIKNLAVRSTGYESYNLAAAKENGITVTNVPAYSPRSVAEHTLALTMNLLRHVHMIEVNEHHNDFGWAGVEAHEIHNLTVGIIGAGKIGSTVARIFKALGATVIASDPIHRPELEDTLDYVDYDTLLTTADIVTMHTPLTDDMFHFMDAKRFKQMKNDAIFINASRGKVVNTPDLIDALKNGEIASAGLDTVEDEDAYFSHKLPGNKTGNKYIDTLLPMKNVVLTPHIAFYTDMAVKNMVQISLNNTKQIVNGETPFSPVN</sequence>
<dbReference type="InterPro" id="IPR058205">
    <property type="entry name" value="D-LDH-like"/>
</dbReference>
<dbReference type="InterPro" id="IPR006139">
    <property type="entry name" value="D-isomer_2_OHA_DH_cat_dom"/>
</dbReference>
<keyword evidence="2 4" id="KW-0560">Oxidoreductase</keyword>
<dbReference type="InterPro" id="IPR006140">
    <property type="entry name" value="D-isomer_DH_NAD-bd"/>
</dbReference>
<evidence type="ECO:0000313" key="7">
    <source>
        <dbReference type="EMBL" id="MEJ6399788.1"/>
    </source>
</evidence>
<evidence type="ECO:0000256" key="3">
    <source>
        <dbReference type="ARBA" id="ARBA00023027"/>
    </source>
</evidence>
<protein>
    <submittedName>
        <fullName evidence="7">D-2-hydroxyacid dehydrogenase</fullName>
    </submittedName>
</protein>
<dbReference type="PROSITE" id="PS00671">
    <property type="entry name" value="D_2_HYDROXYACID_DH_3"/>
    <property type="match status" value="1"/>
</dbReference>
<evidence type="ECO:0000259" key="6">
    <source>
        <dbReference type="Pfam" id="PF02826"/>
    </source>
</evidence>
<comment type="caution">
    <text evidence="7">The sequence shown here is derived from an EMBL/GenBank/DDBJ whole genome shotgun (WGS) entry which is preliminary data.</text>
</comment>
<dbReference type="InterPro" id="IPR036291">
    <property type="entry name" value="NAD(P)-bd_dom_sf"/>
</dbReference>
<dbReference type="Gene3D" id="3.40.50.720">
    <property type="entry name" value="NAD(P)-binding Rossmann-like Domain"/>
    <property type="match status" value="2"/>
</dbReference>
<comment type="similarity">
    <text evidence="1 4">Belongs to the D-isomer specific 2-hydroxyacid dehydrogenase family.</text>
</comment>
<feature type="domain" description="D-isomer specific 2-hydroxyacid dehydrogenase NAD-binding" evidence="6">
    <location>
        <begin position="111"/>
        <end position="297"/>
    </location>
</feature>